<protein>
    <recommendedName>
        <fullName evidence="1">RNA-directed DNA polymerase</fullName>
        <ecNumber evidence="1">2.7.7.49</ecNumber>
    </recommendedName>
</protein>
<proteinExistence type="predicted"/>
<evidence type="ECO:0000256" key="1">
    <source>
        <dbReference type="ARBA" id="ARBA00012493"/>
    </source>
</evidence>
<dbReference type="Gene3D" id="3.30.420.10">
    <property type="entry name" value="Ribonuclease H-like superfamily/Ribonuclease H"/>
    <property type="match status" value="1"/>
</dbReference>
<dbReference type="OrthoDB" id="775972at2759"/>
<dbReference type="GO" id="GO:0003676">
    <property type="term" value="F:nucleic acid binding"/>
    <property type="evidence" value="ECO:0007669"/>
    <property type="project" value="InterPro"/>
</dbReference>
<dbReference type="EC" id="2.7.7.49" evidence="1"/>
<dbReference type="InterPro" id="IPR036397">
    <property type="entry name" value="RNaseH_sf"/>
</dbReference>
<dbReference type="Gene3D" id="1.10.340.70">
    <property type="match status" value="1"/>
</dbReference>
<dbReference type="EMBL" id="BGPR01000494">
    <property type="protein sequence ID" value="GBM23255.1"/>
    <property type="molecule type" value="Genomic_DNA"/>
</dbReference>
<name>A0A4Y2E626_ARAVE</name>
<evidence type="ECO:0000313" key="4">
    <source>
        <dbReference type="Proteomes" id="UP000499080"/>
    </source>
</evidence>
<evidence type="ECO:0000259" key="2">
    <source>
        <dbReference type="Pfam" id="PF17921"/>
    </source>
</evidence>
<dbReference type="InterPro" id="IPR012337">
    <property type="entry name" value="RNaseH-like_sf"/>
</dbReference>
<dbReference type="Proteomes" id="UP000499080">
    <property type="component" value="Unassembled WGS sequence"/>
</dbReference>
<feature type="domain" description="Integrase zinc-binding" evidence="2">
    <location>
        <begin position="7"/>
        <end position="61"/>
    </location>
</feature>
<accession>A0A4Y2E626</accession>
<dbReference type="AlphaFoldDB" id="A0A4Y2E626"/>
<evidence type="ECO:0000313" key="3">
    <source>
        <dbReference type="EMBL" id="GBM23255.1"/>
    </source>
</evidence>
<dbReference type="GO" id="GO:0003964">
    <property type="term" value="F:RNA-directed DNA polymerase activity"/>
    <property type="evidence" value="ECO:0007669"/>
    <property type="project" value="UniProtKB-EC"/>
</dbReference>
<dbReference type="InterPro" id="IPR041588">
    <property type="entry name" value="Integrase_H2C2"/>
</dbReference>
<dbReference type="InterPro" id="IPR050951">
    <property type="entry name" value="Retrovirus_Pol_polyprotein"/>
</dbReference>
<sequence>MTVRPYVPACFRKTVFQSLHKLSHPGILATKRLIAERFVWPTVQKDISNWTRSCLYYQRYKVIRHTNSPLQSFHLPFTRFDHVHLHLEGPLPLSGNCEYLLTCIDRSTRWVEAVPISDISAETVARAFMSQ</sequence>
<dbReference type="PANTHER" id="PTHR37984">
    <property type="entry name" value="PROTEIN CBG26694"/>
    <property type="match status" value="1"/>
</dbReference>
<comment type="caution">
    <text evidence="3">The sequence shown here is derived from an EMBL/GenBank/DDBJ whole genome shotgun (WGS) entry which is preliminary data.</text>
</comment>
<dbReference type="SUPFAM" id="SSF53098">
    <property type="entry name" value="Ribonuclease H-like"/>
    <property type="match status" value="1"/>
</dbReference>
<keyword evidence="4" id="KW-1185">Reference proteome</keyword>
<dbReference type="PANTHER" id="PTHR37984:SF15">
    <property type="entry name" value="INTEGRASE CATALYTIC DOMAIN-CONTAINING PROTEIN"/>
    <property type="match status" value="1"/>
</dbReference>
<dbReference type="Pfam" id="PF17921">
    <property type="entry name" value="Integrase_H2C2"/>
    <property type="match status" value="1"/>
</dbReference>
<organism evidence="3 4">
    <name type="scientific">Araneus ventricosus</name>
    <name type="common">Orbweaver spider</name>
    <name type="synonym">Epeira ventricosa</name>
    <dbReference type="NCBI Taxonomy" id="182803"/>
    <lineage>
        <taxon>Eukaryota</taxon>
        <taxon>Metazoa</taxon>
        <taxon>Ecdysozoa</taxon>
        <taxon>Arthropoda</taxon>
        <taxon>Chelicerata</taxon>
        <taxon>Arachnida</taxon>
        <taxon>Araneae</taxon>
        <taxon>Araneomorphae</taxon>
        <taxon>Entelegynae</taxon>
        <taxon>Araneoidea</taxon>
        <taxon>Araneidae</taxon>
        <taxon>Araneus</taxon>
    </lineage>
</organism>
<gene>
    <name evidence="3" type="ORF">AVEN_159922_1</name>
</gene>
<reference evidence="3 4" key="1">
    <citation type="journal article" date="2019" name="Sci. Rep.">
        <title>Orb-weaving spider Araneus ventricosus genome elucidates the spidroin gene catalogue.</title>
        <authorList>
            <person name="Kono N."/>
            <person name="Nakamura H."/>
            <person name="Ohtoshi R."/>
            <person name="Moran D.A.P."/>
            <person name="Shinohara A."/>
            <person name="Yoshida Y."/>
            <person name="Fujiwara M."/>
            <person name="Mori M."/>
            <person name="Tomita M."/>
            <person name="Arakawa K."/>
        </authorList>
    </citation>
    <scope>NUCLEOTIDE SEQUENCE [LARGE SCALE GENOMIC DNA]</scope>
</reference>